<name>A0A843X5U0_COLES</name>
<evidence type="ECO:0000256" key="1">
    <source>
        <dbReference type="SAM" id="MobiDB-lite"/>
    </source>
</evidence>
<protein>
    <submittedName>
        <fullName evidence="2">Uncharacterized protein</fullName>
    </submittedName>
</protein>
<evidence type="ECO:0000313" key="3">
    <source>
        <dbReference type="Proteomes" id="UP000652761"/>
    </source>
</evidence>
<comment type="caution">
    <text evidence="2">The sequence shown here is derived from an EMBL/GenBank/DDBJ whole genome shotgun (WGS) entry which is preliminary data.</text>
</comment>
<dbReference type="EMBL" id="NMUH01005633">
    <property type="protein sequence ID" value="MQM13284.1"/>
    <property type="molecule type" value="Genomic_DNA"/>
</dbReference>
<dbReference type="AlphaFoldDB" id="A0A843X5U0"/>
<proteinExistence type="predicted"/>
<accession>A0A843X5U0</accession>
<organism evidence="2 3">
    <name type="scientific">Colocasia esculenta</name>
    <name type="common">Wild taro</name>
    <name type="synonym">Arum esculentum</name>
    <dbReference type="NCBI Taxonomy" id="4460"/>
    <lineage>
        <taxon>Eukaryota</taxon>
        <taxon>Viridiplantae</taxon>
        <taxon>Streptophyta</taxon>
        <taxon>Embryophyta</taxon>
        <taxon>Tracheophyta</taxon>
        <taxon>Spermatophyta</taxon>
        <taxon>Magnoliopsida</taxon>
        <taxon>Liliopsida</taxon>
        <taxon>Araceae</taxon>
        <taxon>Aroideae</taxon>
        <taxon>Colocasieae</taxon>
        <taxon>Colocasia</taxon>
    </lineage>
</organism>
<feature type="region of interest" description="Disordered" evidence="1">
    <location>
        <begin position="1"/>
        <end position="73"/>
    </location>
</feature>
<dbReference type="Proteomes" id="UP000652761">
    <property type="component" value="Unassembled WGS sequence"/>
</dbReference>
<feature type="compositionally biased region" description="Basic and acidic residues" evidence="1">
    <location>
        <begin position="53"/>
        <end position="64"/>
    </location>
</feature>
<gene>
    <name evidence="2" type="ORF">Taro_046208</name>
</gene>
<keyword evidence="3" id="KW-1185">Reference proteome</keyword>
<feature type="compositionally biased region" description="Polar residues" evidence="1">
    <location>
        <begin position="1"/>
        <end position="12"/>
    </location>
</feature>
<sequence length="73" mass="8197">MIVPETAQTQVDAHTHKRQAPSSQSSEGERGLPRHHIKEWGKNAPLKRHPSKERRSTPFCRIEESSLAAGSRS</sequence>
<evidence type="ECO:0000313" key="2">
    <source>
        <dbReference type="EMBL" id="MQM13284.1"/>
    </source>
</evidence>
<reference evidence="2" key="1">
    <citation type="submission" date="2017-07" db="EMBL/GenBank/DDBJ databases">
        <title>Taro Niue Genome Assembly and Annotation.</title>
        <authorList>
            <person name="Atibalentja N."/>
            <person name="Keating K."/>
            <person name="Fields C.J."/>
        </authorList>
    </citation>
    <scope>NUCLEOTIDE SEQUENCE</scope>
    <source>
        <strain evidence="2">Niue_2</strain>
        <tissue evidence="2">Leaf</tissue>
    </source>
</reference>